<dbReference type="PROSITE" id="PS50110">
    <property type="entry name" value="RESPONSE_REGULATORY"/>
    <property type="match status" value="1"/>
</dbReference>
<dbReference type="InterPro" id="IPR000014">
    <property type="entry name" value="PAS"/>
</dbReference>
<keyword evidence="7" id="KW-0067">ATP-binding</keyword>
<dbReference type="SMART" id="SM00448">
    <property type="entry name" value="REC"/>
    <property type="match status" value="1"/>
</dbReference>
<dbReference type="GO" id="GO:0006355">
    <property type="term" value="P:regulation of DNA-templated transcription"/>
    <property type="evidence" value="ECO:0007669"/>
    <property type="project" value="InterPro"/>
</dbReference>
<name>A0A533QEK2_9BACT</name>
<dbReference type="Pfam" id="PF00072">
    <property type="entry name" value="Response_reg"/>
    <property type="match status" value="1"/>
</dbReference>
<dbReference type="InterPro" id="IPR001789">
    <property type="entry name" value="Sig_transdc_resp-reg_receiver"/>
</dbReference>
<evidence type="ECO:0000256" key="12">
    <source>
        <dbReference type="PROSITE-ProRule" id="PRU00169"/>
    </source>
</evidence>
<dbReference type="InterPro" id="IPR011006">
    <property type="entry name" value="CheY-like_superfamily"/>
</dbReference>
<sequence>MNKPKILVADDIKQNVKLLRVILTAFEYDVIEAYDGEEALEKAKTENPDLILLDVMMPKLTGYEVCHKLREDRKTKNIPIVMITALHETDDRIQGIEAGADDFISKPFNKAELLARVKSLLRMRHITSPRDEMPVLDSILSNLTDGVIVADKQWKIKNINPKAQELLNIHETDMKDKDLAAYLSNKNLSIPLDTVMSSGEKITDFQILPPGIQNASHVNVRMTKIFDEHANIISIALVLKKENNHTT</sequence>
<keyword evidence="9" id="KW-0805">Transcription regulation</keyword>
<evidence type="ECO:0000256" key="9">
    <source>
        <dbReference type="ARBA" id="ARBA00023015"/>
    </source>
</evidence>
<dbReference type="Gene3D" id="3.30.450.20">
    <property type="entry name" value="PAS domain"/>
    <property type="match status" value="1"/>
</dbReference>
<evidence type="ECO:0000256" key="10">
    <source>
        <dbReference type="ARBA" id="ARBA00023125"/>
    </source>
</evidence>
<dbReference type="CDD" id="cd00130">
    <property type="entry name" value="PAS"/>
    <property type="match status" value="1"/>
</dbReference>
<organism evidence="14 15">
    <name type="scientific">Candidatus Jettenia ecosi</name>
    <dbReference type="NCBI Taxonomy" id="2494326"/>
    <lineage>
        <taxon>Bacteria</taxon>
        <taxon>Pseudomonadati</taxon>
        <taxon>Planctomycetota</taxon>
        <taxon>Candidatus Brocadiia</taxon>
        <taxon>Candidatus Brocadiales</taxon>
        <taxon>Candidatus Brocadiaceae</taxon>
        <taxon>Candidatus Jettenia</taxon>
    </lineage>
</organism>
<dbReference type="GO" id="GO:0000156">
    <property type="term" value="F:phosphorelay response regulator activity"/>
    <property type="evidence" value="ECO:0007669"/>
    <property type="project" value="TreeGrafter"/>
</dbReference>
<keyword evidence="3 12" id="KW-0597">Phosphoprotein</keyword>
<evidence type="ECO:0000256" key="6">
    <source>
        <dbReference type="ARBA" id="ARBA00022777"/>
    </source>
</evidence>
<dbReference type="SUPFAM" id="SSF55785">
    <property type="entry name" value="PYP-like sensor domain (PAS domain)"/>
    <property type="match status" value="1"/>
</dbReference>
<keyword evidence="4" id="KW-0808">Transferase</keyword>
<dbReference type="GO" id="GO:0004673">
    <property type="term" value="F:protein histidine kinase activity"/>
    <property type="evidence" value="ECO:0007669"/>
    <property type="project" value="UniProtKB-EC"/>
</dbReference>
<dbReference type="InterPro" id="IPR013767">
    <property type="entry name" value="PAS_fold"/>
</dbReference>
<evidence type="ECO:0000256" key="2">
    <source>
        <dbReference type="ARBA" id="ARBA00012438"/>
    </source>
</evidence>
<accession>A0A533QEK2</accession>
<protein>
    <recommendedName>
        <fullName evidence="2">histidine kinase</fullName>
        <ecNumber evidence="2">2.7.13.3</ecNumber>
    </recommendedName>
</protein>
<reference evidence="14 15" key="1">
    <citation type="submission" date="2019-04" db="EMBL/GenBank/DDBJ databases">
        <title>Genome of a novel bacterium Candidatus Jettenia ecosi reconstructed from metagenome of an anammox bioreactor.</title>
        <authorList>
            <person name="Mardanov A.V."/>
            <person name="Beletsky A.V."/>
            <person name="Ravin N.V."/>
            <person name="Botchkova E.A."/>
            <person name="Litti Y.V."/>
            <person name="Nozhevnikova A.N."/>
        </authorList>
    </citation>
    <scope>NUCLEOTIDE SEQUENCE [LARGE SCALE GENOMIC DNA]</scope>
    <source>
        <strain evidence="14">J2</strain>
    </source>
</reference>
<evidence type="ECO:0000256" key="7">
    <source>
        <dbReference type="ARBA" id="ARBA00022840"/>
    </source>
</evidence>
<dbReference type="FunFam" id="3.40.50.2300:FF:000121">
    <property type="entry name" value="Sensor histidine kinase RcsC"/>
    <property type="match status" value="1"/>
</dbReference>
<dbReference type="Proteomes" id="UP000319783">
    <property type="component" value="Unassembled WGS sequence"/>
</dbReference>
<evidence type="ECO:0000256" key="1">
    <source>
        <dbReference type="ARBA" id="ARBA00000085"/>
    </source>
</evidence>
<keyword evidence="5" id="KW-0547">Nucleotide-binding</keyword>
<evidence type="ECO:0000256" key="5">
    <source>
        <dbReference type="ARBA" id="ARBA00022741"/>
    </source>
</evidence>
<dbReference type="InterPro" id="IPR035965">
    <property type="entry name" value="PAS-like_dom_sf"/>
</dbReference>
<evidence type="ECO:0000259" key="13">
    <source>
        <dbReference type="PROSITE" id="PS50110"/>
    </source>
</evidence>
<dbReference type="CDD" id="cd17538">
    <property type="entry name" value="REC_D1_PleD-like"/>
    <property type="match status" value="1"/>
</dbReference>
<dbReference type="EMBL" id="SULG01000006">
    <property type="protein sequence ID" value="TLD43178.1"/>
    <property type="molecule type" value="Genomic_DNA"/>
</dbReference>
<dbReference type="GO" id="GO:0032993">
    <property type="term" value="C:protein-DNA complex"/>
    <property type="evidence" value="ECO:0007669"/>
    <property type="project" value="TreeGrafter"/>
</dbReference>
<dbReference type="SMART" id="SM00091">
    <property type="entry name" value="PAS"/>
    <property type="match status" value="1"/>
</dbReference>
<comment type="catalytic activity">
    <reaction evidence="1">
        <text>ATP + protein L-histidine = ADP + protein N-phospho-L-histidine.</text>
        <dbReference type="EC" id="2.7.13.3"/>
    </reaction>
</comment>
<dbReference type="GO" id="GO:0000976">
    <property type="term" value="F:transcription cis-regulatory region binding"/>
    <property type="evidence" value="ECO:0007669"/>
    <property type="project" value="TreeGrafter"/>
</dbReference>
<dbReference type="GO" id="GO:0005829">
    <property type="term" value="C:cytosol"/>
    <property type="evidence" value="ECO:0007669"/>
    <property type="project" value="TreeGrafter"/>
</dbReference>
<keyword evidence="6" id="KW-0418">Kinase</keyword>
<feature type="modified residue" description="4-aspartylphosphate" evidence="12">
    <location>
        <position position="54"/>
    </location>
</feature>
<evidence type="ECO:0000256" key="3">
    <source>
        <dbReference type="ARBA" id="ARBA00022553"/>
    </source>
</evidence>
<evidence type="ECO:0000256" key="11">
    <source>
        <dbReference type="ARBA" id="ARBA00023163"/>
    </source>
</evidence>
<evidence type="ECO:0000256" key="4">
    <source>
        <dbReference type="ARBA" id="ARBA00022679"/>
    </source>
</evidence>
<dbReference type="SUPFAM" id="SSF52172">
    <property type="entry name" value="CheY-like"/>
    <property type="match status" value="1"/>
</dbReference>
<comment type="caution">
    <text evidence="14">The sequence shown here is derived from an EMBL/GenBank/DDBJ whole genome shotgun (WGS) entry which is preliminary data.</text>
</comment>
<dbReference type="Gene3D" id="3.40.50.2300">
    <property type="match status" value="1"/>
</dbReference>
<evidence type="ECO:0000313" key="15">
    <source>
        <dbReference type="Proteomes" id="UP000319783"/>
    </source>
</evidence>
<dbReference type="AlphaFoldDB" id="A0A533QEK2"/>
<evidence type="ECO:0000256" key="8">
    <source>
        <dbReference type="ARBA" id="ARBA00023012"/>
    </source>
</evidence>
<dbReference type="GO" id="GO:0005524">
    <property type="term" value="F:ATP binding"/>
    <property type="evidence" value="ECO:0007669"/>
    <property type="project" value="UniProtKB-KW"/>
</dbReference>
<keyword evidence="11" id="KW-0804">Transcription</keyword>
<dbReference type="PANTHER" id="PTHR48111:SF1">
    <property type="entry name" value="TWO-COMPONENT RESPONSE REGULATOR ORR33"/>
    <property type="match status" value="1"/>
</dbReference>
<keyword evidence="8" id="KW-0902">Two-component regulatory system</keyword>
<dbReference type="InterPro" id="IPR039420">
    <property type="entry name" value="WalR-like"/>
</dbReference>
<keyword evidence="10" id="KW-0238">DNA-binding</keyword>
<dbReference type="Pfam" id="PF00989">
    <property type="entry name" value="PAS"/>
    <property type="match status" value="1"/>
</dbReference>
<evidence type="ECO:0000313" key="14">
    <source>
        <dbReference type="EMBL" id="TLD43178.1"/>
    </source>
</evidence>
<proteinExistence type="predicted"/>
<dbReference type="EC" id="2.7.13.3" evidence="2"/>
<gene>
    <name evidence="14" type="ORF">JETT_0482</name>
</gene>
<feature type="domain" description="Response regulatory" evidence="13">
    <location>
        <begin position="5"/>
        <end position="121"/>
    </location>
</feature>
<dbReference type="PANTHER" id="PTHR48111">
    <property type="entry name" value="REGULATOR OF RPOS"/>
    <property type="match status" value="1"/>
</dbReference>